<dbReference type="AlphaFoldDB" id="A0A1I1IHS5"/>
<gene>
    <name evidence="2" type="ORF">SAMN05421747_10962</name>
</gene>
<reference evidence="3" key="1">
    <citation type="submission" date="2016-10" db="EMBL/GenBank/DDBJ databases">
        <authorList>
            <person name="Varghese N."/>
            <person name="Submissions S."/>
        </authorList>
    </citation>
    <scope>NUCLEOTIDE SEQUENCE [LARGE SCALE GENOMIC DNA]</scope>
    <source>
        <strain evidence="3">DSM 22900</strain>
    </source>
</reference>
<keyword evidence="1" id="KW-0812">Transmembrane</keyword>
<feature type="transmembrane region" description="Helical" evidence="1">
    <location>
        <begin position="74"/>
        <end position="100"/>
    </location>
</feature>
<evidence type="ECO:0000256" key="1">
    <source>
        <dbReference type="SAM" id="Phobius"/>
    </source>
</evidence>
<sequence length="135" mass="15936">MIFQYDSVCRFLQPSGVPLALYLSLSVFFSQKQQYWRTGFIRFKGQIQILYALSTRVLGAYCLFKIRNMPSPKFIAVGFVLFMITDFNIYIILVCLYAYISTNWERNHWGCVSEVYVSHYRNPGQRFLGFNDFCK</sequence>
<keyword evidence="1" id="KW-0472">Membrane</keyword>
<organism evidence="2 3">
    <name type="scientific">Parapedobacter composti</name>
    <dbReference type="NCBI Taxonomy" id="623281"/>
    <lineage>
        <taxon>Bacteria</taxon>
        <taxon>Pseudomonadati</taxon>
        <taxon>Bacteroidota</taxon>
        <taxon>Sphingobacteriia</taxon>
        <taxon>Sphingobacteriales</taxon>
        <taxon>Sphingobacteriaceae</taxon>
        <taxon>Parapedobacter</taxon>
    </lineage>
</organism>
<name>A0A1I1IHS5_9SPHI</name>
<keyword evidence="3" id="KW-1185">Reference proteome</keyword>
<dbReference type="Proteomes" id="UP000199577">
    <property type="component" value="Unassembled WGS sequence"/>
</dbReference>
<proteinExistence type="predicted"/>
<keyword evidence="1" id="KW-1133">Transmembrane helix</keyword>
<protein>
    <submittedName>
        <fullName evidence="2">Uncharacterized protein</fullName>
    </submittedName>
</protein>
<evidence type="ECO:0000313" key="3">
    <source>
        <dbReference type="Proteomes" id="UP000199577"/>
    </source>
</evidence>
<feature type="transmembrane region" description="Helical" evidence="1">
    <location>
        <begin position="12"/>
        <end position="29"/>
    </location>
</feature>
<accession>A0A1I1IHS5</accession>
<dbReference type="EMBL" id="FOLL01000009">
    <property type="protein sequence ID" value="SFC35511.1"/>
    <property type="molecule type" value="Genomic_DNA"/>
</dbReference>
<evidence type="ECO:0000313" key="2">
    <source>
        <dbReference type="EMBL" id="SFC35511.1"/>
    </source>
</evidence>